<sequence>MKQKRFGKWAAPLVLAVSLLVSACGTSETSSVGAEVEAKDLVVGLTGDPVSLDPHNATDTISSLINYQILDTLVAFNDKMEIVPRLAESWTVSEDGKTWTFKLRQGVTFQDGTPFNAEAVKTNFERLADKSKKLSRRVLIGQFIDKITTNGDYEVVFQLNTPQGPFLNNLAVTASGILSPKSIKENEQGIAKNPVGTGPFTFKEWTPGNQVVLEANQQYWGGKPGVKSVTFKPVPENAARVIMLETGEADVIEKVPASEFERLKSNDEVQVISRPTNRVLYIGINTTVAPFDQVKVRQALNYAIDRETLVNKLYEGRVKLATASVAAQTFGYSDVGAYAYDVEKAKQLLQEAGVKEGTKLRLILAANVIQDRPAAEFVQNSLQKVGFDAELKILELGSYLETLKDPSTYELFVRGAAASTGDADSVLSDGLLSTSATNYSHYANPKVDEWIKAGSAQTKPEERQKSYAEALKLIKEEAPWISLHEDVGYVGIRKNVEGVEVQPTYIWDLRKVVKK</sequence>
<dbReference type="RefSeq" id="WP_092273087.1">
    <property type="nucleotide sequence ID" value="NZ_BJOE01000043.1"/>
</dbReference>
<dbReference type="Pfam" id="PF00496">
    <property type="entry name" value="SBP_bac_5"/>
    <property type="match status" value="1"/>
</dbReference>
<dbReference type="GeneID" id="301133168"/>
<evidence type="ECO:0000256" key="4">
    <source>
        <dbReference type="SAM" id="SignalP"/>
    </source>
</evidence>
<evidence type="ECO:0000256" key="1">
    <source>
        <dbReference type="ARBA" id="ARBA00005695"/>
    </source>
</evidence>
<gene>
    <name evidence="6" type="ORF">SAMN05518846_11412</name>
</gene>
<dbReference type="GO" id="GO:1904680">
    <property type="term" value="F:peptide transmembrane transporter activity"/>
    <property type="evidence" value="ECO:0007669"/>
    <property type="project" value="TreeGrafter"/>
</dbReference>
<dbReference type="InterPro" id="IPR039424">
    <property type="entry name" value="SBP_5"/>
</dbReference>
<dbReference type="EMBL" id="FORT01000014">
    <property type="protein sequence ID" value="SFK47877.1"/>
    <property type="molecule type" value="Genomic_DNA"/>
</dbReference>
<dbReference type="GO" id="GO:0043190">
    <property type="term" value="C:ATP-binding cassette (ABC) transporter complex"/>
    <property type="evidence" value="ECO:0007669"/>
    <property type="project" value="InterPro"/>
</dbReference>
<dbReference type="CDD" id="cd08499">
    <property type="entry name" value="PBP2_Ylib_like"/>
    <property type="match status" value="1"/>
</dbReference>
<dbReference type="Proteomes" id="UP000198915">
    <property type="component" value="Unassembled WGS sequence"/>
</dbReference>
<keyword evidence="2" id="KW-0813">Transport</keyword>
<feature type="signal peptide" evidence="4">
    <location>
        <begin position="1"/>
        <end position="23"/>
    </location>
</feature>
<dbReference type="PROSITE" id="PS51257">
    <property type="entry name" value="PROKAR_LIPOPROTEIN"/>
    <property type="match status" value="1"/>
</dbReference>
<evidence type="ECO:0000313" key="7">
    <source>
        <dbReference type="Proteomes" id="UP000198915"/>
    </source>
</evidence>
<dbReference type="PIRSF" id="PIRSF002741">
    <property type="entry name" value="MppA"/>
    <property type="match status" value="1"/>
</dbReference>
<dbReference type="AlphaFoldDB" id="A0A1I3ZVB8"/>
<dbReference type="Gene3D" id="3.40.190.10">
    <property type="entry name" value="Periplasmic binding protein-like II"/>
    <property type="match status" value="1"/>
</dbReference>
<dbReference type="GO" id="GO:0042597">
    <property type="term" value="C:periplasmic space"/>
    <property type="evidence" value="ECO:0007669"/>
    <property type="project" value="UniProtKB-ARBA"/>
</dbReference>
<accession>A0A1I3ZVB8</accession>
<dbReference type="STRING" id="1884381.SAMN05518846_11412"/>
<comment type="similarity">
    <text evidence="1">Belongs to the bacterial solute-binding protein 5 family.</text>
</comment>
<keyword evidence="3 4" id="KW-0732">Signal</keyword>
<keyword evidence="7" id="KW-1185">Reference proteome</keyword>
<dbReference type="Gene3D" id="3.90.76.10">
    <property type="entry name" value="Dipeptide-binding Protein, Domain 1"/>
    <property type="match status" value="1"/>
</dbReference>
<proteinExistence type="inferred from homology"/>
<evidence type="ECO:0000256" key="3">
    <source>
        <dbReference type="ARBA" id="ARBA00022729"/>
    </source>
</evidence>
<name>A0A1I3ZVB8_9BACL</name>
<feature type="chain" id="PRO_5038433369" evidence="4">
    <location>
        <begin position="24"/>
        <end position="515"/>
    </location>
</feature>
<protein>
    <submittedName>
        <fullName evidence="6">Peptide/nickel transport system substrate-binding protein</fullName>
    </submittedName>
</protein>
<dbReference type="PANTHER" id="PTHR30290:SF9">
    <property type="entry name" value="OLIGOPEPTIDE-BINDING PROTEIN APPA"/>
    <property type="match status" value="1"/>
</dbReference>
<organism evidence="6 7">
    <name type="scientific">Brevibacillus centrosporus</name>
    <dbReference type="NCBI Taxonomy" id="54910"/>
    <lineage>
        <taxon>Bacteria</taxon>
        <taxon>Bacillati</taxon>
        <taxon>Bacillota</taxon>
        <taxon>Bacilli</taxon>
        <taxon>Bacillales</taxon>
        <taxon>Paenibacillaceae</taxon>
        <taxon>Brevibacillus</taxon>
    </lineage>
</organism>
<dbReference type="GO" id="GO:0015833">
    <property type="term" value="P:peptide transport"/>
    <property type="evidence" value="ECO:0007669"/>
    <property type="project" value="TreeGrafter"/>
</dbReference>
<dbReference type="PANTHER" id="PTHR30290">
    <property type="entry name" value="PERIPLASMIC BINDING COMPONENT OF ABC TRANSPORTER"/>
    <property type="match status" value="1"/>
</dbReference>
<evidence type="ECO:0000259" key="5">
    <source>
        <dbReference type="Pfam" id="PF00496"/>
    </source>
</evidence>
<dbReference type="InterPro" id="IPR030678">
    <property type="entry name" value="Peptide/Ni-bd"/>
</dbReference>
<dbReference type="SUPFAM" id="SSF53850">
    <property type="entry name" value="Periplasmic binding protein-like II"/>
    <property type="match status" value="1"/>
</dbReference>
<dbReference type="InterPro" id="IPR000914">
    <property type="entry name" value="SBP_5_dom"/>
</dbReference>
<evidence type="ECO:0000256" key="2">
    <source>
        <dbReference type="ARBA" id="ARBA00022448"/>
    </source>
</evidence>
<reference evidence="7" key="1">
    <citation type="submission" date="2016-10" db="EMBL/GenBank/DDBJ databases">
        <authorList>
            <person name="Varghese N."/>
            <person name="Submissions S."/>
        </authorList>
    </citation>
    <scope>NUCLEOTIDE SEQUENCE [LARGE SCALE GENOMIC DNA]</scope>
    <source>
        <strain evidence="7">OK042</strain>
    </source>
</reference>
<feature type="domain" description="Solute-binding protein family 5" evidence="5">
    <location>
        <begin position="81"/>
        <end position="434"/>
    </location>
</feature>
<evidence type="ECO:0000313" key="6">
    <source>
        <dbReference type="EMBL" id="SFK47877.1"/>
    </source>
</evidence>
<dbReference type="Gene3D" id="3.10.105.10">
    <property type="entry name" value="Dipeptide-binding Protein, Domain 3"/>
    <property type="match status" value="1"/>
</dbReference>